<gene>
    <name evidence="6" type="ORF">V6617_18275</name>
</gene>
<dbReference type="PANTHER" id="PTHR33337:SF40">
    <property type="entry name" value="CENP-V_GFA DOMAIN-CONTAINING PROTEIN-RELATED"/>
    <property type="match status" value="1"/>
</dbReference>
<dbReference type="PROSITE" id="PS51891">
    <property type="entry name" value="CENP_V_GFA"/>
    <property type="match status" value="1"/>
</dbReference>
<dbReference type="SUPFAM" id="SSF51316">
    <property type="entry name" value="Mss4-like"/>
    <property type="match status" value="1"/>
</dbReference>
<keyword evidence="7" id="KW-1185">Reference proteome</keyword>
<organism evidence="6 7">
    <name type="scientific">Pelagibacterium nitratireducens</name>
    <dbReference type="NCBI Taxonomy" id="1046114"/>
    <lineage>
        <taxon>Bacteria</taxon>
        <taxon>Pseudomonadati</taxon>
        <taxon>Pseudomonadota</taxon>
        <taxon>Alphaproteobacteria</taxon>
        <taxon>Hyphomicrobiales</taxon>
        <taxon>Devosiaceae</taxon>
        <taxon>Pelagibacterium</taxon>
    </lineage>
</organism>
<evidence type="ECO:0000256" key="1">
    <source>
        <dbReference type="ARBA" id="ARBA00005495"/>
    </source>
</evidence>
<evidence type="ECO:0000259" key="5">
    <source>
        <dbReference type="PROSITE" id="PS51891"/>
    </source>
</evidence>
<dbReference type="InterPro" id="IPR006913">
    <property type="entry name" value="CENP-V/GFA"/>
</dbReference>
<dbReference type="Pfam" id="PF04828">
    <property type="entry name" value="GFA"/>
    <property type="match status" value="1"/>
</dbReference>
<dbReference type="InterPro" id="IPR011057">
    <property type="entry name" value="Mss4-like_sf"/>
</dbReference>
<evidence type="ECO:0000256" key="4">
    <source>
        <dbReference type="ARBA" id="ARBA00023239"/>
    </source>
</evidence>
<evidence type="ECO:0000313" key="6">
    <source>
        <dbReference type="EMBL" id="WWT34840.1"/>
    </source>
</evidence>
<dbReference type="Proteomes" id="UP001369958">
    <property type="component" value="Plasmid unnamed"/>
</dbReference>
<evidence type="ECO:0000313" key="7">
    <source>
        <dbReference type="Proteomes" id="UP001369958"/>
    </source>
</evidence>
<evidence type="ECO:0000256" key="3">
    <source>
        <dbReference type="ARBA" id="ARBA00022833"/>
    </source>
</evidence>
<evidence type="ECO:0000256" key="2">
    <source>
        <dbReference type="ARBA" id="ARBA00022723"/>
    </source>
</evidence>
<feature type="domain" description="CENP-V/GFA" evidence="5">
    <location>
        <begin position="3"/>
        <end position="110"/>
    </location>
</feature>
<proteinExistence type="inferred from homology"/>
<comment type="similarity">
    <text evidence="1">Belongs to the Gfa family.</text>
</comment>
<reference evidence="6 7" key="1">
    <citation type="submission" date="2024-02" db="EMBL/GenBank/DDBJ databases">
        <title>Complete genome sequence of Pelagibacterium nitratireducens ZH15.</title>
        <authorList>
            <person name="Zhao L.H."/>
        </authorList>
    </citation>
    <scope>NUCLEOTIDE SEQUENCE [LARGE SCALE GENOMIC DNA]</scope>
    <source>
        <strain evidence="6 7">ZH15</strain>
        <plasmid evidence="6 7">unnamed</plasmid>
    </source>
</reference>
<dbReference type="Gene3D" id="3.90.1590.10">
    <property type="entry name" value="glutathione-dependent formaldehyde- activating enzyme (gfa)"/>
    <property type="match status" value="1"/>
</dbReference>
<name>A0ABZ2IBM3_9HYPH</name>
<keyword evidence="4" id="KW-0456">Lyase</keyword>
<protein>
    <submittedName>
        <fullName evidence="6">GFA family protein</fullName>
    </submittedName>
</protein>
<accession>A0ABZ2IBM3</accession>
<keyword evidence="3" id="KW-0862">Zinc</keyword>
<keyword evidence="2" id="KW-0479">Metal-binding</keyword>
<sequence length="131" mass="14952">MEWTGRCQCGKRRYECSEPPSYVGYCHCDMCKKATGGPFALLVRFEPDTVRWLGPEPHIYRSSPIAERGFCPDCGTPLFLCYDDDQRLRLTIGSLDHPEQAKPSSHYGVESRLPWIDCSQGLPEEETQESF</sequence>
<dbReference type="EMBL" id="CP146276">
    <property type="protein sequence ID" value="WWT34840.1"/>
    <property type="molecule type" value="Genomic_DNA"/>
</dbReference>
<dbReference type="RefSeq" id="WP_338610971.1">
    <property type="nucleotide sequence ID" value="NZ_CP146276.1"/>
</dbReference>
<geneLocation type="plasmid" evidence="6 7">
    <name>unnamed</name>
</geneLocation>
<dbReference type="PANTHER" id="PTHR33337">
    <property type="entry name" value="GFA DOMAIN-CONTAINING PROTEIN"/>
    <property type="match status" value="1"/>
</dbReference>
<keyword evidence="6" id="KW-0614">Plasmid</keyword>